<feature type="compositionally biased region" description="Polar residues" evidence="1">
    <location>
        <begin position="1"/>
        <end position="14"/>
    </location>
</feature>
<accession>A0AAV4NU52</accession>
<gene>
    <name evidence="2" type="ORF">CDAR_437521</name>
</gene>
<protein>
    <submittedName>
        <fullName evidence="2">Uncharacterized protein</fullName>
    </submittedName>
</protein>
<organism evidence="2 3">
    <name type="scientific">Caerostris darwini</name>
    <dbReference type="NCBI Taxonomy" id="1538125"/>
    <lineage>
        <taxon>Eukaryota</taxon>
        <taxon>Metazoa</taxon>
        <taxon>Ecdysozoa</taxon>
        <taxon>Arthropoda</taxon>
        <taxon>Chelicerata</taxon>
        <taxon>Arachnida</taxon>
        <taxon>Araneae</taxon>
        <taxon>Araneomorphae</taxon>
        <taxon>Entelegynae</taxon>
        <taxon>Araneoidea</taxon>
        <taxon>Araneidae</taxon>
        <taxon>Caerostris</taxon>
    </lineage>
</organism>
<evidence type="ECO:0000256" key="1">
    <source>
        <dbReference type="SAM" id="MobiDB-lite"/>
    </source>
</evidence>
<proteinExistence type="predicted"/>
<keyword evidence="3" id="KW-1185">Reference proteome</keyword>
<reference evidence="2 3" key="1">
    <citation type="submission" date="2021-06" db="EMBL/GenBank/DDBJ databases">
        <title>Caerostris darwini draft genome.</title>
        <authorList>
            <person name="Kono N."/>
            <person name="Arakawa K."/>
        </authorList>
    </citation>
    <scope>NUCLEOTIDE SEQUENCE [LARGE SCALE GENOMIC DNA]</scope>
</reference>
<evidence type="ECO:0000313" key="3">
    <source>
        <dbReference type="Proteomes" id="UP001054837"/>
    </source>
</evidence>
<dbReference type="Proteomes" id="UP001054837">
    <property type="component" value="Unassembled WGS sequence"/>
</dbReference>
<comment type="caution">
    <text evidence="2">The sequence shown here is derived from an EMBL/GenBank/DDBJ whole genome shotgun (WGS) entry which is preliminary data.</text>
</comment>
<dbReference type="AlphaFoldDB" id="A0AAV4NU52"/>
<dbReference type="EMBL" id="BPLQ01002032">
    <property type="protein sequence ID" value="GIX87923.1"/>
    <property type="molecule type" value="Genomic_DNA"/>
</dbReference>
<feature type="region of interest" description="Disordered" evidence="1">
    <location>
        <begin position="1"/>
        <end position="20"/>
    </location>
</feature>
<evidence type="ECO:0000313" key="2">
    <source>
        <dbReference type="EMBL" id="GIX87923.1"/>
    </source>
</evidence>
<name>A0AAV4NU52_9ARAC</name>
<sequence length="113" mass="12721">MCERQQAQNLNPTFSKHRSAHTSVWGCLASKAPKTHYLQLTIPPSPLLLDLSFKKHDALTDGEIPEVSRDLPIISPFSLAPPRRERRTNPSNLHHPIYSCYSFSNPGYPSSII</sequence>